<dbReference type="Proteomes" id="UP000594014">
    <property type="component" value="Chromosome"/>
</dbReference>
<reference evidence="1" key="1">
    <citation type="submission" date="2019-08" db="EMBL/GenBank/DDBJ databases">
        <title>Genome sequence of Clostridiales bacterium MT110.</title>
        <authorList>
            <person name="Cao J."/>
        </authorList>
    </citation>
    <scope>NUCLEOTIDE SEQUENCE</scope>
    <source>
        <strain evidence="1">MT110</strain>
    </source>
</reference>
<name>A0ACD1ADZ6_9FIRM</name>
<keyword evidence="2" id="KW-1185">Reference proteome</keyword>
<gene>
    <name evidence="1" type="ORF">FRZ06_16095</name>
</gene>
<evidence type="ECO:0000313" key="1">
    <source>
        <dbReference type="EMBL" id="QOX64757.1"/>
    </source>
</evidence>
<organism evidence="1 2">
    <name type="scientific">Anoxybacterium hadale</name>
    <dbReference type="NCBI Taxonomy" id="3408580"/>
    <lineage>
        <taxon>Bacteria</taxon>
        <taxon>Bacillati</taxon>
        <taxon>Bacillota</taxon>
        <taxon>Clostridia</taxon>
        <taxon>Peptostreptococcales</taxon>
        <taxon>Anaerovoracaceae</taxon>
        <taxon>Anoxybacterium</taxon>
    </lineage>
</organism>
<accession>A0ACD1ADZ6</accession>
<protein>
    <submittedName>
        <fullName evidence="1">TIGR03905 family TSCPD domain-containing protein</fullName>
    </submittedName>
</protein>
<proteinExistence type="predicted"/>
<evidence type="ECO:0000313" key="2">
    <source>
        <dbReference type="Proteomes" id="UP000594014"/>
    </source>
</evidence>
<dbReference type="EMBL" id="CP042469">
    <property type="protein sequence ID" value="QOX64757.1"/>
    <property type="molecule type" value="Genomic_DNA"/>
</dbReference>
<sequence>MTYTFKTKGTCSSHIELELEGNIVKEIKFIRGCNGNAQGIAKLAAGMTVEEIKEKLGGIRCDGKSTSCPDQLAKAVEMAYNERLGDAD</sequence>